<protein>
    <recommendedName>
        <fullName evidence="3">Lipoprotein</fullName>
    </recommendedName>
</protein>
<proteinExistence type="predicted"/>
<sequence length="217" mass="23207">MSVDIYRKTLMGSLVIIPPTGGARHVVVFQLNPASLRRRLQPQLAGGDRESRSGPIQFAAAPTETIDVELEVDATLQLPAAPGQPAASDIRPQLAAMESLLYPSSTQVQMQQALLSSGTLEIGPYLAPTVVFTWGSSRAVPVKVVGYSVTEEAFLPSLDPIRARVSLSMQVLSYSDVMPTDPAWSLFMAYQSTKEQEATGGFSSASQDILGVNPTTL</sequence>
<evidence type="ECO:0000313" key="1">
    <source>
        <dbReference type="EMBL" id="MCY1083063.1"/>
    </source>
</evidence>
<dbReference type="Proteomes" id="UP001207654">
    <property type="component" value="Unassembled WGS sequence"/>
</dbReference>
<keyword evidence="2" id="KW-1185">Reference proteome</keyword>
<dbReference type="EMBL" id="JAPNKA010000001">
    <property type="protein sequence ID" value="MCY1083063.1"/>
    <property type="molecule type" value="Genomic_DNA"/>
</dbReference>
<comment type="caution">
    <text evidence="1">The sequence shown here is derived from an EMBL/GenBank/DDBJ whole genome shotgun (WGS) entry which is preliminary data.</text>
</comment>
<evidence type="ECO:0008006" key="3">
    <source>
        <dbReference type="Google" id="ProtNLM"/>
    </source>
</evidence>
<evidence type="ECO:0000313" key="2">
    <source>
        <dbReference type="Proteomes" id="UP001207654"/>
    </source>
</evidence>
<name>A0ABT4AMY4_9BACT</name>
<accession>A0ABT4AMY4</accession>
<gene>
    <name evidence="1" type="ORF">OV287_52370</name>
</gene>
<organism evidence="1 2">
    <name type="scientific">Archangium lansingense</name>
    <dbReference type="NCBI Taxonomy" id="2995310"/>
    <lineage>
        <taxon>Bacteria</taxon>
        <taxon>Pseudomonadati</taxon>
        <taxon>Myxococcota</taxon>
        <taxon>Myxococcia</taxon>
        <taxon>Myxococcales</taxon>
        <taxon>Cystobacterineae</taxon>
        <taxon>Archangiaceae</taxon>
        <taxon>Archangium</taxon>
    </lineage>
</organism>
<dbReference type="RefSeq" id="WP_267541608.1">
    <property type="nucleotide sequence ID" value="NZ_JAPNKA010000001.1"/>
</dbReference>
<reference evidence="1 2" key="1">
    <citation type="submission" date="2022-11" db="EMBL/GenBank/DDBJ databases">
        <title>Minimal conservation of predation-associated metabolite biosynthetic gene clusters underscores biosynthetic potential of Myxococcota including descriptions for ten novel species: Archangium lansinium sp. nov., Myxococcus landrumus sp. nov., Nannocystis bai.</title>
        <authorList>
            <person name="Ahearne A."/>
            <person name="Stevens C."/>
            <person name="Phillips K."/>
        </authorList>
    </citation>
    <scope>NUCLEOTIDE SEQUENCE [LARGE SCALE GENOMIC DNA]</scope>
    <source>
        <strain evidence="1 2">MIWBW</strain>
    </source>
</reference>